<gene>
    <name evidence="8" type="primary">MED6</name>
    <name evidence="10" type="ORF">A7U60_g1099</name>
</gene>
<comment type="subunit">
    <text evidence="8">Component of the Mediator complex.</text>
</comment>
<evidence type="ECO:0000256" key="3">
    <source>
        <dbReference type="ARBA" id="ARBA00020634"/>
    </source>
</evidence>
<keyword evidence="6 8" id="KW-0539">Nucleus</keyword>
<comment type="function">
    <text evidence="8">Component of the Mediator complex, a coactivator involved in the regulated transcription of nearly all RNA polymerase II-dependent genes. Mediator functions as a bridge to convey information from gene-specific regulatory proteins to the basal RNA polymerase II transcription machinery. Mediator is recruited to promoters by direct interactions with regulatory proteins and serves as a scaffold for the assembly of a functional preinitiation complex with RNA polymerase II and the general transcription factors.</text>
</comment>
<evidence type="ECO:0000256" key="8">
    <source>
        <dbReference type="RuleBase" id="RU364143"/>
    </source>
</evidence>
<keyword evidence="8" id="KW-0010">Activator</keyword>
<feature type="compositionally biased region" description="Polar residues" evidence="9">
    <location>
        <begin position="178"/>
        <end position="220"/>
    </location>
</feature>
<keyword evidence="11" id="KW-1185">Reference proteome</keyword>
<dbReference type="Pfam" id="PF04934">
    <property type="entry name" value="Med6"/>
    <property type="match status" value="1"/>
</dbReference>
<evidence type="ECO:0000256" key="9">
    <source>
        <dbReference type="SAM" id="MobiDB-lite"/>
    </source>
</evidence>
<reference evidence="10" key="1">
    <citation type="submission" date="2016-06" db="EMBL/GenBank/DDBJ databases">
        <title>Draft Genome sequence of the fungus Inonotus baumii.</title>
        <authorList>
            <person name="Zhu H."/>
            <person name="Lin W."/>
        </authorList>
    </citation>
    <scope>NUCLEOTIDE SEQUENCE</scope>
    <source>
        <strain evidence="10">821</strain>
    </source>
</reference>
<proteinExistence type="inferred from homology"/>
<accession>A0A9Q5NBI3</accession>
<keyword evidence="5 8" id="KW-0804">Transcription</keyword>
<evidence type="ECO:0000256" key="4">
    <source>
        <dbReference type="ARBA" id="ARBA00023015"/>
    </source>
</evidence>
<dbReference type="AlphaFoldDB" id="A0A9Q5NBI3"/>
<organism evidence="10 11">
    <name type="scientific">Sanghuangporus baumii</name>
    <name type="common">Phellinus baumii</name>
    <dbReference type="NCBI Taxonomy" id="108892"/>
    <lineage>
        <taxon>Eukaryota</taxon>
        <taxon>Fungi</taxon>
        <taxon>Dikarya</taxon>
        <taxon>Basidiomycota</taxon>
        <taxon>Agaricomycotina</taxon>
        <taxon>Agaricomycetes</taxon>
        <taxon>Hymenochaetales</taxon>
        <taxon>Hymenochaetaceae</taxon>
        <taxon>Sanghuangporus</taxon>
    </lineage>
</organism>
<dbReference type="Gene3D" id="3.10.450.580">
    <property type="entry name" value="Mediator complex, subunit Med6"/>
    <property type="match status" value="1"/>
</dbReference>
<evidence type="ECO:0000256" key="1">
    <source>
        <dbReference type="ARBA" id="ARBA00004123"/>
    </source>
</evidence>
<name>A0A9Q5NBI3_SANBA</name>
<comment type="similarity">
    <text evidence="2 8">Belongs to the Mediator complex subunit 6 family.</text>
</comment>
<evidence type="ECO:0000313" key="10">
    <source>
        <dbReference type="EMBL" id="OCB91638.1"/>
    </source>
</evidence>
<evidence type="ECO:0000256" key="6">
    <source>
        <dbReference type="ARBA" id="ARBA00023242"/>
    </source>
</evidence>
<dbReference type="InterPro" id="IPR007018">
    <property type="entry name" value="Mediator_Med6"/>
</dbReference>
<dbReference type="GO" id="GO:0003712">
    <property type="term" value="F:transcription coregulator activity"/>
    <property type="evidence" value="ECO:0007669"/>
    <property type="project" value="InterPro"/>
</dbReference>
<sequence length="243" mass="26446">MHTGQPILNEAEELKRFTGIEFAIVHAQPPSLFIIHKRERLSREEVRPQAAYFIINNRIYQSPDLYTVLSNRLLTSLHALQSSLDVLRIHRPDFTPRTGFVWPIVEAPAADSLVKKRTTEDTLDVANVSSDSLLAAAVNSDLNNQKDGPVASNAAAKKQENIIPLVNAMRTTAAHTTANFTPRESSQAPGTAVFTQETPRASSTPGPTQSTREETPTSSAPGVKKRKKRMSSAAIGPEPSTAG</sequence>
<evidence type="ECO:0000256" key="2">
    <source>
        <dbReference type="ARBA" id="ARBA00007526"/>
    </source>
</evidence>
<protein>
    <recommendedName>
        <fullName evidence="3 8">Mediator of RNA polymerase II transcription subunit 6</fullName>
    </recommendedName>
    <alternativeName>
        <fullName evidence="7 8">Mediator complex subunit 6</fullName>
    </alternativeName>
</protein>
<evidence type="ECO:0000256" key="7">
    <source>
        <dbReference type="ARBA" id="ARBA00031259"/>
    </source>
</evidence>
<dbReference type="GO" id="GO:0016592">
    <property type="term" value="C:mediator complex"/>
    <property type="evidence" value="ECO:0007669"/>
    <property type="project" value="InterPro"/>
</dbReference>
<dbReference type="GO" id="GO:0006357">
    <property type="term" value="P:regulation of transcription by RNA polymerase II"/>
    <property type="evidence" value="ECO:0007669"/>
    <property type="project" value="InterPro"/>
</dbReference>
<keyword evidence="4 8" id="KW-0805">Transcription regulation</keyword>
<dbReference type="PANTHER" id="PTHR13104">
    <property type="entry name" value="MED-6-RELATED"/>
    <property type="match status" value="1"/>
</dbReference>
<dbReference type="EMBL" id="LNZH02000076">
    <property type="protein sequence ID" value="OCB91638.1"/>
    <property type="molecule type" value="Genomic_DNA"/>
</dbReference>
<dbReference type="OrthoDB" id="344220at2759"/>
<comment type="caution">
    <text evidence="10">The sequence shown here is derived from an EMBL/GenBank/DDBJ whole genome shotgun (WGS) entry which is preliminary data.</text>
</comment>
<dbReference type="InterPro" id="IPR038566">
    <property type="entry name" value="Mediator_Med6_sf"/>
</dbReference>
<evidence type="ECO:0000256" key="5">
    <source>
        <dbReference type="ARBA" id="ARBA00023163"/>
    </source>
</evidence>
<feature type="region of interest" description="Disordered" evidence="9">
    <location>
        <begin position="178"/>
        <end position="243"/>
    </location>
</feature>
<dbReference type="Proteomes" id="UP000757232">
    <property type="component" value="Unassembled WGS sequence"/>
</dbReference>
<comment type="subcellular location">
    <subcellularLocation>
        <location evidence="1 8">Nucleus</location>
    </subcellularLocation>
</comment>
<evidence type="ECO:0000313" key="11">
    <source>
        <dbReference type="Proteomes" id="UP000757232"/>
    </source>
</evidence>